<evidence type="ECO:0000313" key="8">
    <source>
        <dbReference type="Proteomes" id="UP000886752"/>
    </source>
</evidence>
<dbReference type="Gene3D" id="1.10.940.10">
    <property type="entry name" value="NusB-like"/>
    <property type="match status" value="1"/>
</dbReference>
<dbReference type="PROSITE" id="PS51686">
    <property type="entry name" value="SAM_MT_RSMB_NOP"/>
    <property type="match status" value="1"/>
</dbReference>
<dbReference type="Pfam" id="PF01189">
    <property type="entry name" value="Methyltr_RsmB-F"/>
    <property type="match status" value="1"/>
</dbReference>
<evidence type="ECO:0000256" key="1">
    <source>
        <dbReference type="ARBA" id="ARBA00022603"/>
    </source>
</evidence>
<evidence type="ECO:0000313" key="7">
    <source>
        <dbReference type="EMBL" id="HIV99818.1"/>
    </source>
</evidence>
<name>A0A9D1PW14_9BACT</name>
<feature type="binding site" evidence="5">
    <location>
        <position position="296"/>
    </location>
    <ligand>
        <name>S-adenosyl-L-methionine</name>
        <dbReference type="ChEBI" id="CHEBI:59789"/>
    </ligand>
</feature>
<keyword evidence="2 5" id="KW-0808">Transferase</keyword>
<reference evidence="7" key="2">
    <citation type="submission" date="2021-04" db="EMBL/GenBank/DDBJ databases">
        <authorList>
            <person name="Gilroy R."/>
        </authorList>
    </citation>
    <scope>NUCLEOTIDE SEQUENCE</scope>
    <source>
        <strain evidence="7">ChiHecec2B26-446</strain>
    </source>
</reference>
<keyword evidence="1 5" id="KW-0489">Methyltransferase</keyword>
<dbReference type="SUPFAM" id="SSF48013">
    <property type="entry name" value="NusB-like"/>
    <property type="match status" value="1"/>
</dbReference>
<evidence type="ECO:0000256" key="2">
    <source>
        <dbReference type="ARBA" id="ARBA00022679"/>
    </source>
</evidence>
<dbReference type="InterPro" id="IPR029063">
    <property type="entry name" value="SAM-dependent_MTases_sf"/>
</dbReference>
<evidence type="ECO:0000259" key="6">
    <source>
        <dbReference type="PROSITE" id="PS51686"/>
    </source>
</evidence>
<dbReference type="PANTHER" id="PTHR22807">
    <property type="entry name" value="NOP2 YEAST -RELATED NOL1/NOP2/FMU SUN DOMAIN-CONTAINING"/>
    <property type="match status" value="1"/>
</dbReference>
<feature type="binding site" evidence="5">
    <location>
        <position position="323"/>
    </location>
    <ligand>
        <name>S-adenosyl-L-methionine</name>
        <dbReference type="ChEBI" id="CHEBI:59789"/>
    </ligand>
</feature>
<gene>
    <name evidence="7" type="ORF">H9894_01305</name>
</gene>
<dbReference type="Gene3D" id="3.40.50.150">
    <property type="entry name" value="Vaccinia Virus protein VP39"/>
    <property type="match status" value="1"/>
</dbReference>
<dbReference type="GO" id="GO:0006355">
    <property type="term" value="P:regulation of DNA-templated transcription"/>
    <property type="evidence" value="ECO:0007669"/>
    <property type="project" value="InterPro"/>
</dbReference>
<dbReference type="GO" id="GO:0001510">
    <property type="term" value="P:RNA methylation"/>
    <property type="evidence" value="ECO:0007669"/>
    <property type="project" value="InterPro"/>
</dbReference>
<comment type="caution">
    <text evidence="7">The sequence shown here is derived from an EMBL/GenBank/DDBJ whole genome shotgun (WGS) entry which is preliminary data.</text>
</comment>
<dbReference type="GO" id="GO:0003723">
    <property type="term" value="F:RNA binding"/>
    <property type="evidence" value="ECO:0007669"/>
    <property type="project" value="UniProtKB-UniRule"/>
</dbReference>
<sequence>MSARLHRLRPSARKVVLLTWEAVDRGVPLQAALSQVLQDMSLSGETRRQATDLAYWTFRGMLRCTFVLQTLFPRFDKFLSPVRRLLVIAAAALLFQERAPQYAIVNETVADIAQLAGKGVAGAANGGLRNLLRLGQAVHTQEFYRQSSDRDDYAAFLRLVSIPPGIGYLLRRELGEEAARRALRQSFERPVAALRVNIARTGWQDTMSLLRQAGGQPLPGKAGQRGLWFPDGLPASVSVQELIASGRVSSQSAGSQLVLAHLEFPDEAPVWDVCAGFGGKTMALLEEGHAVTLATDISWRRLSHLSGECARLGLNVPHVLLADGTRPPLDSWPGHVLLDVPCSGLGVLGRRPDIKLREPDIAAYTRVQKELVQSLLQRMTRGRCLAYITCTLTCQENEQLLREALEGTGAHILNEWLPGTETLTAPGAVQGGSSREFPVEGMYAALVQV</sequence>
<keyword evidence="3 5" id="KW-0949">S-adenosyl-L-methionine</keyword>
<protein>
    <submittedName>
        <fullName evidence="7">RsmB/NOP family class I SAM-dependent RNA methyltransferase</fullName>
    </submittedName>
</protein>
<evidence type="ECO:0000256" key="5">
    <source>
        <dbReference type="PROSITE-ProRule" id="PRU01023"/>
    </source>
</evidence>
<accession>A0A9D1PW14</accession>
<comment type="caution">
    <text evidence="5">Lacks conserved residue(s) required for the propagation of feature annotation.</text>
</comment>
<dbReference type="PRINTS" id="PR02008">
    <property type="entry name" value="RCMTFAMILY"/>
</dbReference>
<organism evidence="7 8">
    <name type="scientific">Candidatus Desulfovibrio intestinipullorum</name>
    <dbReference type="NCBI Taxonomy" id="2838536"/>
    <lineage>
        <taxon>Bacteria</taxon>
        <taxon>Pseudomonadati</taxon>
        <taxon>Thermodesulfobacteriota</taxon>
        <taxon>Desulfovibrionia</taxon>
        <taxon>Desulfovibrionales</taxon>
        <taxon>Desulfovibrionaceae</taxon>
        <taxon>Desulfovibrio</taxon>
    </lineage>
</organism>
<evidence type="ECO:0000256" key="3">
    <source>
        <dbReference type="ARBA" id="ARBA00022691"/>
    </source>
</evidence>
<dbReference type="EMBL" id="DXHV01000015">
    <property type="protein sequence ID" value="HIV99818.1"/>
    <property type="molecule type" value="Genomic_DNA"/>
</dbReference>
<dbReference type="InterPro" id="IPR049560">
    <property type="entry name" value="MeTrfase_RsmB-F_NOP2_cat"/>
</dbReference>
<dbReference type="CDD" id="cd02440">
    <property type="entry name" value="AdoMet_MTases"/>
    <property type="match status" value="1"/>
</dbReference>
<dbReference type="GO" id="GO:0008173">
    <property type="term" value="F:RNA methyltransferase activity"/>
    <property type="evidence" value="ECO:0007669"/>
    <property type="project" value="InterPro"/>
</dbReference>
<dbReference type="Proteomes" id="UP000886752">
    <property type="component" value="Unassembled WGS sequence"/>
</dbReference>
<feature type="binding site" evidence="5">
    <location>
        <position position="339"/>
    </location>
    <ligand>
        <name>S-adenosyl-L-methionine</name>
        <dbReference type="ChEBI" id="CHEBI:59789"/>
    </ligand>
</feature>
<dbReference type="AlphaFoldDB" id="A0A9D1PW14"/>
<dbReference type="InterPro" id="IPR001678">
    <property type="entry name" value="MeTrfase_RsmB-F_NOP2_dom"/>
</dbReference>
<dbReference type="InterPro" id="IPR006027">
    <property type="entry name" value="NusB_RsmB_TIM44"/>
</dbReference>
<proteinExistence type="inferred from homology"/>
<reference evidence="7" key="1">
    <citation type="journal article" date="2021" name="PeerJ">
        <title>Extensive microbial diversity within the chicken gut microbiome revealed by metagenomics and culture.</title>
        <authorList>
            <person name="Gilroy R."/>
            <person name="Ravi A."/>
            <person name="Getino M."/>
            <person name="Pursley I."/>
            <person name="Horton D.L."/>
            <person name="Alikhan N.F."/>
            <person name="Baker D."/>
            <person name="Gharbi K."/>
            <person name="Hall N."/>
            <person name="Watson M."/>
            <person name="Adriaenssens E.M."/>
            <person name="Foster-Nyarko E."/>
            <person name="Jarju S."/>
            <person name="Secka A."/>
            <person name="Antonio M."/>
            <person name="Oren A."/>
            <person name="Chaudhuri R.R."/>
            <person name="La Ragione R."/>
            <person name="Hildebrand F."/>
            <person name="Pallen M.J."/>
        </authorList>
    </citation>
    <scope>NUCLEOTIDE SEQUENCE</scope>
    <source>
        <strain evidence="7">ChiHecec2B26-446</strain>
    </source>
</reference>
<dbReference type="InterPro" id="IPR023267">
    <property type="entry name" value="RCMT"/>
</dbReference>
<feature type="domain" description="SAM-dependent MTase RsmB/NOP-type" evidence="6">
    <location>
        <begin position="182"/>
        <end position="449"/>
    </location>
</feature>
<dbReference type="InterPro" id="IPR035926">
    <property type="entry name" value="NusB-like_sf"/>
</dbReference>
<dbReference type="SUPFAM" id="SSF53335">
    <property type="entry name" value="S-adenosyl-L-methionine-dependent methyltransferases"/>
    <property type="match status" value="1"/>
</dbReference>
<comment type="similarity">
    <text evidence="5">Belongs to the class I-like SAM-binding methyltransferase superfamily. RsmB/NOP family.</text>
</comment>
<keyword evidence="4 5" id="KW-0694">RNA-binding</keyword>
<dbReference type="PANTHER" id="PTHR22807:SF53">
    <property type="entry name" value="RIBOSOMAL RNA SMALL SUBUNIT METHYLTRANSFERASE B-RELATED"/>
    <property type="match status" value="1"/>
</dbReference>
<feature type="active site" description="Nucleophile" evidence="5">
    <location>
        <position position="390"/>
    </location>
</feature>
<evidence type="ECO:0000256" key="4">
    <source>
        <dbReference type="ARBA" id="ARBA00022884"/>
    </source>
</evidence>
<dbReference type="Pfam" id="PF01029">
    <property type="entry name" value="NusB"/>
    <property type="match status" value="1"/>
</dbReference>